<sequence length="115" mass="12249">MVRFKKSKIIAIVAIVASIIIIISLLSINARPYLQVSQVTANPTNYNNREIQVIGIVQGFSGGDFNLTEGENAILISTSGVIVPNDVDNGLEVVVTGIFNSSLTLTATQILTQCS</sequence>
<dbReference type="Gene3D" id="2.40.50.140">
    <property type="entry name" value="Nucleic acid-binding proteins"/>
    <property type="match status" value="1"/>
</dbReference>
<dbReference type="GO" id="GO:0020037">
    <property type="term" value="F:heme binding"/>
    <property type="evidence" value="ECO:0007669"/>
    <property type="project" value="InterPro"/>
</dbReference>
<evidence type="ECO:0000256" key="3">
    <source>
        <dbReference type="SAM" id="Phobius"/>
    </source>
</evidence>
<dbReference type="GO" id="GO:0017003">
    <property type="term" value="P:protein-heme linkage"/>
    <property type="evidence" value="ECO:0007669"/>
    <property type="project" value="InterPro"/>
</dbReference>
<gene>
    <name evidence="4" type="ORF">LCGC14_1580360</name>
</gene>
<accession>A0A0F9J362</accession>
<keyword evidence="2 3" id="KW-0472">Membrane</keyword>
<dbReference type="InterPro" id="IPR012340">
    <property type="entry name" value="NA-bd_OB-fold"/>
</dbReference>
<dbReference type="InterPro" id="IPR004329">
    <property type="entry name" value="CcmE"/>
</dbReference>
<dbReference type="GO" id="GO:0005886">
    <property type="term" value="C:plasma membrane"/>
    <property type="evidence" value="ECO:0007669"/>
    <property type="project" value="InterPro"/>
</dbReference>
<evidence type="ECO:0008006" key="5">
    <source>
        <dbReference type="Google" id="ProtNLM"/>
    </source>
</evidence>
<organism evidence="4">
    <name type="scientific">marine sediment metagenome</name>
    <dbReference type="NCBI Taxonomy" id="412755"/>
    <lineage>
        <taxon>unclassified sequences</taxon>
        <taxon>metagenomes</taxon>
        <taxon>ecological metagenomes</taxon>
    </lineage>
</organism>
<dbReference type="EMBL" id="LAZR01012430">
    <property type="protein sequence ID" value="KKM26874.1"/>
    <property type="molecule type" value="Genomic_DNA"/>
</dbReference>
<dbReference type="SUPFAM" id="SSF82093">
    <property type="entry name" value="Heme chaperone CcmE"/>
    <property type="match status" value="1"/>
</dbReference>
<dbReference type="AlphaFoldDB" id="A0A0F9J362"/>
<keyword evidence="3" id="KW-0812">Transmembrane</keyword>
<dbReference type="Pfam" id="PF03100">
    <property type="entry name" value="CcmE"/>
    <property type="match status" value="1"/>
</dbReference>
<evidence type="ECO:0000256" key="1">
    <source>
        <dbReference type="ARBA" id="ARBA00004370"/>
    </source>
</evidence>
<name>A0A0F9J362_9ZZZZ</name>
<proteinExistence type="predicted"/>
<comment type="subcellular location">
    <subcellularLocation>
        <location evidence="1">Membrane</location>
    </subcellularLocation>
</comment>
<evidence type="ECO:0000313" key="4">
    <source>
        <dbReference type="EMBL" id="KKM26874.1"/>
    </source>
</evidence>
<protein>
    <recommendedName>
        <fullName evidence="5">Cytochrome c-type biogenesis protein CcmE</fullName>
    </recommendedName>
</protein>
<evidence type="ECO:0000256" key="2">
    <source>
        <dbReference type="ARBA" id="ARBA00023136"/>
    </source>
</evidence>
<keyword evidence="3" id="KW-1133">Transmembrane helix</keyword>
<comment type="caution">
    <text evidence="4">The sequence shown here is derived from an EMBL/GenBank/DDBJ whole genome shotgun (WGS) entry which is preliminary data.</text>
</comment>
<reference evidence="4" key="1">
    <citation type="journal article" date="2015" name="Nature">
        <title>Complex archaea that bridge the gap between prokaryotes and eukaryotes.</title>
        <authorList>
            <person name="Spang A."/>
            <person name="Saw J.H."/>
            <person name="Jorgensen S.L."/>
            <person name="Zaremba-Niedzwiedzka K."/>
            <person name="Martijn J."/>
            <person name="Lind A.E."/>
            <person name="van Eijk R."/>
            <person name="Schleper C."/>
            <person name="Guy L."/>
            <person name="Ettema T.J."/>
        </authorList>
    </citation>
    <scope>NUCLEOTIDE SEQUENCE</scope>
</reference>
<feature type="transmembrane region" description="Helical" evidence="3">
    <location>
        <begin position="9"/>
        <end position="28"/>
    </location>
</feature>
<dbReference type="InterPro" id="IPR036127">
    <property type="entry name" value="CcmE-like_sf"/>
</dbReference>
<dbReference type="GO" id="GO:0017004">
    <property type="term" value="P:cytochrome complex assembly"/>
    <property type="evidence" value="ECO:0007669"/>
    <property type="project" value="InterPro"/>
</dbReference>